<evidence type="ECO:0000313" key="2">
    <source>
        <dbReference type="EMBL" id="RGW08621.1"/>
    </source>
</evidence>
<evidence type="ECO:0000256" key="1">
    <source>
        <dbReference type="SAM" id="Phobius"/>
    </source>
</evidence>
<feature type="transmembrane region" description="Helical" evidence="1">
    <location>
        <begin position="37"/>
        <end position="62"/>
    </location>
</feature>
<keyword evidence="1" id="KW-0472">Membrane</keyword>
<dbReference type="EMBL" id="QRZV01000004">
    <property type="protein sequence ID" value="RGW08621.1"/>
    <property type="molecule type" value="Genomic_DNA"/>
</dbReference>
<accession>A0A395XCZ3</accession>
<dbReference type="Proteomes" id="UP000265970">
    <property type="component" value="Unassembled WGS sequence"/>
</dbReference>
<comment type="caution">
    <text evidence="2">The sequence shown here is derived from an EMBL/GenBank/DDBJ whole genome shotgun (WGS) entry which is preliminary data.</text>
</comment>
<name>A0A395XCZ3_9BIFI</name>
<sequence length="204" mass="22655">MSYQSWLDAWNAYEDAKQPIWQYVGEHEWDTKTWLCVVSAILFILLALAVVMCLIGAIIHMVRVKRAPVEQHADVALKKKGDGVPWTLWAIALIFPMLVVMISATGMGYGPVVIQIGTEPVSFMQYIEQATGGRNLTCTQETDWGTSTMSTNGYYVPDTGFYQCNAILKDGSTPNLTLHVDQEAREFTLADAAAGQPVTEKAYR</sequence>
<organism evidence="2 3">
    <name type="scientific">Bifidobacterium pseudolongum</name>
    <dbReference type="NCBI Taxonomy" id="1694"/>
    <lineage>
        <taxon>Bacteria</taxon>
        <taxon>Bacillati</taxon>
        <taxon>Actinomycetota</taxon>
        <taxon>Actinomycetes</taxon>
        <taxon>Bifidobacteriales</taxon>
        <taxon>Bifidobacteriaceae</taxon>
        <taxon>Bifidobacterium</taxon>
    </lineage>
</organism>
<evidence type="ECO:0000313" key="3">
    <source>
        <dbReference type="Proteomes" id="UP000265970"/>
    </source>
</evidence>
<protein>
    <submittedName>
        <fullName evidence="2">Uncharacterized protein</fullName>
    </submittedName>
</protein>
<feature type="transmembrane region" description="Helical" evidence="1">
    <location>
        <begin position="83"/>
        <end position="109"/>
    </location>
</feature>
<keyword evidence="1" id="KW-0812">Transmembrane</keyword>
<reference evidence="2 3" key="1">
    <citation type="submission" date="2018-08" db="EMBL/GenBank/DDBJ databases">
        <title>A genome reference for cultivated species of the human gut microbiota.</title>
        <authorList>
            <person name="Zou Y."/>
            <person name="Xue W."/>
            <person name="Luo G."/>
        </authorList>
    </citation>
    <scope>NUCLEOTIDE SEQUENCE [LARGE SCALE GENOMIC DNA]</scope>
    <source>
        <strain evidence="2 3">AF13-3LB</strain>
    </source>
</reference>
<dbReference type="RefSeq" id="WP_118239496.1">
    <property type="nucleotide sequence ID" value="NZ_QRZV01000004.1"/>
</dbReference>
<proteinExistence type="predicted"/>
<dbReference type="AlphaFoldDB" id="A0A395XCZ3"/>
<keyword evidence="1" id="KW-1133">Transmembrane helix</keyword>
<gene>
    <name evidence="2" type="ORF">DWV92_07210</name>
</gene>